<evidence type="ECO:0000256" key="4">
    <source>
        <dbReference type="ARBA" id="ARBA00022723"/>
    </source>
</evidence>
<sequence>MKFFAVLALCIVGAIASPLTADEASLVQSSWKAVSHNEVEILAAVFAAYPDIQNKFSQFAGKDLASIKDTGAFATHATRIVSFLSEVIALSGNTSNAAAVNSLVSKLGDDHKARGVSAAQFGEFRTALVAYLQANVSWGDNVAAAWNKALDNTFAIVVPHIQNKFSQFAGKDLASIKDTGAFATHATRIVSFLSEVIALSGNDSNAAAVNSLVSKLGDDHKARGVSAAQFGEFRTALVAYLQANVSWGDNVAAAWNKALDNTFAIVVPRL</sequence>
<keyword evidence="5" id="KW-0408">Iron</keyword>
<dbReference type="Pfam" id="PF00042">
    <property type="entry name" value="Globin"/>
    <property type="match status" value="2"/>
</dbReference>
<dbReference type="PANTHER" id="PTHR47217:SF1">
    <property type="entry name" value="GLOBIN-LIKE PROTEIN"/>
    <property type="match status" value="1"/>
</dbReference>
<gene>
    <name evidence="9" type="ORF">CHIRRI_LOCUS4202</name>
</gene>
<evidence type="ECO:0000256" key="5">
    <source>
        <dbReference type="ARBA" id="ARBA00023004"/>
    </source>
</evidence>
<evidence type="ECO:0000259" key="8">
    <source>
        <dbReference type="PROSITE" id="PS01033"/>
    </source>
</evidence>
<dbReference type="PANTHER" id="PTHR47217">
    <property type="entry name" value="GLOBIN-LIKE PROTEIN"/>
    <property type="match status" value="1"/>
</dbReference>
<dbReference type="GO" id="GO:0005576">
    <property type="term" value="C:extracellular region"/>
    <property type="evidence" value="ECO:0007669"/>
    <property type="project" value="InterPro"/>
</dbReference>
<dbReference type="InterPro" id="IPR009050">
    <property type="entry name" value="Globin-like_sf"/>
</dbReference>
<dbReference type="OrthoDB" id="436496at2759"/>
<dbReference type="GO" id="GO:0019825">
    <property type="term" value="F:oxygen binding"/>
    <property type="evidence" value="ECO:0007669"/>
    <property type="project" value="InterPro"/>
</dbReference>
<keyword evidence="7" id="KW-0732">Signal</keyword>
<dbReference type="GO" id="GO:0046872">
    <property type="term" value="F:metal ion binding"/>
    <property type="evidence" value="ECO:0007669"/>
    <property type="project" value="UniProtKB-KW"/>
</dbReference>
<dbReference type="InterPro" id="IPR000971">
    <property type="entry name" value="Globin"/>
</dbReference>
<evidence type="ECO:0000313" key="9">
    <source>
        <dbReference type="EMBL" id="CAG9801271.1"/>
    </source>
</evidence>
<accession>A0A9N9RMU2</accession>
<dbReference type="Proteomes" id="UP001153620">
    <property type="component" value="Chromosome 1"/>
</dbReference>
<evidence type="ECO:0000256" key="6">
    <source>
        <dbReference type="RuleBase" id="RU000356"/>
    </source>
</evidence>
<feature type="domain" description="Globin" evidence="8">
    <location>
        <begin position="18"/>
        <end position="162"/>
    </location>
</feature>
<keyword evidence="10" id="KW-1185">Reference proteome</keyword>
<reference evidence="9" key="2">
    <citation type="submission" date="2022-10" db="EMBL/GenBank/DDBJ databases">
        <authorList>
            <consortium name="ENA_rothamsted_submissions"/>
            <consortium name="culmorum"/>
            <person name="King R."/>
        </authorList>
    </citation>
    <scope>NUCLEOTIDE SEQUENCE</scope>
</reference>
<dbReference type="GO" id="GO:0005344">
    <property type="term" value="F:oxygen carrier activity"/>
    <property type="evidence" value="ECO:0007669"/>
    <property type="project" value="UniProtKB-KW"/>
</dbReference>
<keyword evidence="2 6" id="KW-0349">Heme</keyword>
<feature type="domain" description="Globin" evidence="8">
    <location>
        <begin position="163"/>
        <end position="270"/>
    </location>
</feature>
<organism evidence="9 10">
    <name type="scientific">Chironomus riparius</name>
    <dbReference type="NCBI Taxonomy" id="315576"/>
    <lineage>
        <taxon>Eukaryota</taxon>
        <taxon>Metazoa</taxon>
        <taxon>Ecdysozoa</taxon>
        <taxon>Arthropoda</taxon>
        <taxon>Hexapoda</taxon>
        <taxon>Insecta</taxon>
        <taxon>Pterygota</taxon>
        <taxon>Neoptera</taxon>
        <taxon>Endopterygota</taxon>
        <taxon>Diptera</taxon>
        <taxon>Nematocera</taxon>
        <taxon>Chironomoidea</taxon>
        <taxon>Chironomidae</taxon>
        <taxon>Chironominae</taxon>
        <taxon>Chironomus</taxon>
    </lineage>
</organism>
<dbReference type="GO" id="GO:0020037">
    <property type="term" value="F:heme binding"/>
    <property type="evidence" value="ECO:0007669"/>
    <property type="project" value="InterPro"/>
</dbReference>
<evidence type="ECO:0000256" key="7">
    <source>
        <dbReference type="SAM" id="SignalP"/>
    </source>
</evidence>
<reference evidence="9" key="1">
    <citation type="submission" date="2022-01" db="EMBL/GenBank/DDBJ databases">
        <authorList>
            <person name="King R."/>
        </authorList>
    </citation>
    <scope>NUCLEOTIDE SEQUENCE</scope>
</reference>
<keyword evidence="3 6" id="KW-0561">Oxygen transport</keyword>
<protein>
    <recommendedName>
        <fullName evidence="8">Globin domain-containing protein</fullName>
    </recommendedName>
</protein>
<dbReference type="PRINTS" id="PR00611">
    <property type="entry name" value="ERYTHCRUORIN"/>
</dbReference>
<dbReference type="CDD" id="cd01040">
    <property type="entry name" value="Mb-like"/>
    <property type="match status" value="2"/>
</dbReference>
<dbReference type="InterPro" id="IPR044399">
    <property type="entry name" value="Mb-like_M"/>
</dbReference>
<evidence type="ECO:0000256" key="3">
    <source>
        <dbReference type="ARBA" id="ARBA00022621"/>
    </source>
</evidence>
<name>A0A9N9RMU2_9DIPT</name>
<proteinExistence type="inferred from homology"/>
<dbReference type="InterPro" id="IPR002336">
    <property type="entry name" value="Erythrocruorin"/>
</dbReference>
<keyword evidence="4" id="KW-0479">Metal-binding</keyword>
<dbReference type="GO" id="GO:0005833">
    <property type="term" value="C:hemoglobin complex"/>
    <property type="evidence" value="ECO:0007669"/>
    <property type="project" value="InterPro"/>
</dbReference>
<feature type="chain" id="PRO_5040321328" description="Globin domain-containing protein" evidence="7">
    <location>
        <begin position="17"/>
        <end position="270"/>
    </location>
</feature>
<dbReference type="EMBL" id="OU895877">
    <property type="protein sequence ID" value="CAG9801271.1"/>
    <property type="molecule type" value="Genomic_DNA"/>
</dbReference>
<dbReference type="PROSITE" id="PS01033">
    <property type="entry name" value="GLOBIN"/>
    <property type="match status" value="2"/>
</dbReference>
<keyword evidence="1 6" id="KW-0813">Transport</keyword>
<dbReference type="AlphaFoldDB" id="A0A9N9RMU2"/>
<evidence type="ECO:0000313" key="10">
    <source>
        <dbReference type="Proteomes" id="UP001153620"/>
    </source>
</evidence>
<comment type="similarity">
    <text evidence="6">Belongs to the globin family.</text>
</comment>
<dbReference type="SUPFAM" id="SSF46458">
    <property type="entry name" value="Globin-like"/>
    <property type="match status" value="2"/>
</dbReference>
<dbReference type="InterPro" id="IPR012292">
    <property type="entry name" value="Globin/Proto"/>
</dbReference>
<evidence type="ECO:0000256" key="1">
    <source>
        <dbReference type="ARBA" id="ARBA00022448"/>
    </source>
</evidence>
<dbReference type="Gene3D" id="1.10.490.10">
    <property type="entry name" value="Globins"/>
    <property type="match status" value="2"/>
</dbReference>
<evidence type="ECO:0000256" key="2">
    <source>
        <dbReference type="ARBA" id="ARBA00022617"/>
    </source>
</evidence>
<feature type="signal peptide" evidence="7">
    <location>
        <begin position="1"/>
        <end position="16"/>
    </location>
</feature>